<sequence>MHAFQAGRDMPLVRRRSGGCLESDGGGEERVLRCETEECMSKEGVVSVGAGADYLWPLLRCNGRDMNRGGTAMMMVKKKDSPFALPFSFTYLDMQEHLNLDVNTPIERLLLGTCSNAFTHRVWDSVPTDLPEDVA</sequence>
<name>A0A4S8LDC1_DENBC</name>
<accession>A0A4S8LDC1</accession>
<dbReference type="EMBL" id="ML179473">
    <property type="protein sequence ID" value="THU86902.1"/>
    <property type="molecule type" value="Genomic_DNA"/>
</dbReference>
<evidence type="ECO:0000313" key="1">
    <source>
        <dbReference type="EMBL" id="THU86902.1"/>
    </source>
</evidence>
<keyword evidence="2" id="KW-1185">Reference proteome</keyword>
<dbReference type="Proteomes" id="UP000297245">
    <property type="component" value="Unassembled WGS sequence"/>
</dbReference>
<gene>
    <name evidence="1" type="ORF">K435DRAFT_867791</name>
</gene>
<reference evidence="1 2" key="1">
    <citation type="journal article" date="2019" name="Nat. Ecol. Evol.">
        <title>Megaphylogeny resolves global patterns of mushroom evolution.</title>
        <authorList>
            <person name="Varga T."/>
            <person name="Krizsan K."/>
            <person name="Foldi C."/>
            <person name="Dima B."/>
            <person name="Sanchez-Garcia M."/>
            <person name="Sanchez-Ramirez S."/>
            <person name="Szollosi G.J."/>
            <person name="Szarkandi J.G."/>
            <person name="Papp V."/>
            <person name="Albert L."/>
            <person name="Andreopoulos W."/>
            <person name="Angelini C."/>
            <person name="Antonin V."/>
            <person name="Barry K.W."/>
            <person name="Bougher N.L."/>
            <person name="Buchanan P."/>
            <person name="Buyck B."/>
            <person name="Bense V."/>
            <person name="Catcheside P."/>
            <person name="Chovatia M."/>
            <person name="Cooper J."/>
            <person name="Damon W."/>
            <person name="Desjardin D."/>
            <person name="Finy P."/>
            <person name="Geml J."/>
            <person name="Haridas S."/>
            <person name="Hughes K."/>
            <person name="Justo A."/>
            <person name="Karasinski D."/>
            <person name="Kautmanova I."/>
            <person name="Kiss B."/>
            <person name="Kocsube S."/>
            <person name="Kotiranta H."/>
            <person name="LaButti K.M."/>
            <person name="Lechner B.E."/>
            <person name="Liimatainen K."/>
            <person name="Lipzen A."/>
            <person name="Lukacs Z."/>
            <person name="Mihaltcheva S."/>
            <person name="Morgado L.N."/>
            <person name="Niskanen T."/>
            <person name="Noordeloos M.E."/>
            <person name="Ohm R.A."/>
            <person name="Ortiz-Santana B."/>
            <person name="Ovrebo C."/>
            <person name="Racz N."/>
            <person name="Riley R."/>
            <person name="Savchenko A."/>
            <person name="Shiryaev A."/>
            <person name="Soop K."/>
            <person name="Spirin V."/>
            <person name="Szebenyi C."/>
            <person name="Tomsovsky M."/>
            <person name="Tulloss R.E."/>
            <person name="Uehling J."/>
            <person name="Grigoriev I.V."/>
            <person name="Vagvolgyi C."/>
            <person name="Papp T."/>
            <person name="Martin F.M."/>
            <person name="Miettinen O."/>
            <person name="Hibbett D.S."/>
            <person name="Nagy L.G."/>
        </authorList>
    </citation>
    <scope>NUCLEOTIDE SEQUENCE [LARGE SCALE GENOMIC DNA]</scope>
    <source>
        <strain evidence="1 2">CBS 962.96</strain>
    </source>
</reference>
<protein>
    <submittedName>
        <fullName evidence="1">Uncharacterized protein</fullName>
    </submittedName>
</protein>
<dbReference type="AlphaFoldDB" id="A0A4S8LDC1"/>
<evidence type="ECO:0000313" key="2">
    <source>
        <dbReference type="Proteomes" id="UP000297245"/>
    </source>
</evidence>
<proteinExistence type="predicted"/>
<organism evidence="1 2">
    <name type="scientific">Dendrothele bispora (strain CBS 962.96)</name>
    <dbReference type="NCBI Taxonomy" id="1314807"/>
    <lineage>
        <taxon>Eukaryota</taxon>
        <taxon>Fungi</taxon>
        <taxon>Dikarya</taxon>
        <taxon>Basidiomycota</taxon>
        <taxon>Agaricomycotina</taxon>
        <taxon>Agaricomycetes</taxon>
        <taxon>Agaricomycetidae</taxon>
        <taxon>Agaricales</taxon>
        <taxon>Agaricales incertae sedis</taxon>
        <taxon>Dendrothele</taxon>
    </lineage>
</organism>